<accession>A0A832TAH5</accession>
<gene>
    <name evidence="1" type="ORF">HA332_09935</name>
</gene>
<dbReference type="OMA" id="HSMTEPL"/>
<organism evidence="1 2">
    <name type="scientific">Sulfurisphaera tokodaii</name>
    <dbReference type="NCBI Taxonomy" id="111955"/>
    <lineage>
        <taxon>Archaea</taxon>
        <taxon>Thermoproteota</taxon>
        <taxon>Thermoprotei</taxon>
        <taxon>Sulfolobales</taxon>
        <taxon>Sulfolobaceae</taxon>
        <taxon>Sulfurisphaera</taxon>
    </lineage>
</organism>
<dbReference type="AlphaFoldDB" id="A0A832TAH5"/>
<evidence type="ECO:0000313" key="1">
    <source>
        <dbReference type="EMBL" id="HII74670.1"/>
    </source>
</evidence>
<dbReference type="EMBL" id="DUJO01000051">
    <property type="protein sequence ID" value="HII74670.1"/>
    <property type="molecule type" value="Genomic_DNA"/>
</dbReference>
<dbReference type="Proteomes" id="UP000646844">
    <property type="component" value="Unassembled WGS sequence"/>
</dbReference>
<name>A0A832TAH5_9CREN</name>
<dbReference type="RefSeq" id="WP_010978609.1">
    <property type="nucleotide sequence ID" value="NZ_BAABQO010000007.1"/>
</dbReference>
<comment type="caution">
    <text evidence="1">The sequence shown here is derived from an EMBL/GenBank/DDBJ whole genome shotgun (WGS) entry which is preliminary data.</text>
</comment>
<protein>
    <submittedName>
        <fullName evidence="1">Uncharacterized protein</fullName>
    </submittedName>
</protein>
<sequence length="101" mass="11726">MLKYVEYTRHSMAEPLATVNIYKKVEDGKVISTFKILVYKNMSITVFETDKLEGGQVIEMTSEKIESIIKIINKYYDEKTDDLTILGEERIVDEIVDKLKT</sequence>
<evidence type="ECO:0000313" key="2">
    <source>
        <dbReference type="Proteomes" id="UP000646844"/>
    </source>
</evidence>
<reference evidence="1" key="1">
    <citation type="journal article" date="2020" name="bioRxiv">
        <title>A rank-normalized archaeal taxonomy based on genome phylogeny resolves widespread incomplete and uneven classifications.</title>
        <authorList>
            <person name="Rinke C."/>
            <person name="Chuvochina M."/>
            <person name="Mussig A.J."/>
            <person name="Chaumeil P.-A."/>
            <person name="Waite D.W."/>
            <person name="Whitman W.B."/>
            <person name="Parks D.H."/>
            <person name="Hugenholtz P."/>
        </authorList>
    </citation>
    <scope>NUCLEOTIDE SEQUENCE</scope>
    <source>
        <strain evidence="1">UBA8838</strain>
    </source>
</reference>
<dbReference type="GeneID" id="1458576"/>
<proteinExistence type="predicted"/>